<keyword evidence="3" id="KW-0732">Signal</keyword>
<keyword evidence="6" id="KW-1185">Reference proteome</keyword>
<dbReference type="SUPFAM" id="SSF56176">
    <property type="entry name" value="FAD-binding/transporter-associated domain-like"/>
    <property type="match status" value="1"/>
</dbReference>
<feature type="chain" id="PRO_5002633374" evidence="3">
    <location>
        <begin position="21"/>
        <end position="568"/>
    </location>
</feature>
<dbReference type="EMBL" id="DS027059">
    <property type="protein sequence ID" value="EAW08572.1"/>
    <property type="molecule type" value="Genomic_DNA"/>
</dbReference>
<keyword evidence="2" id="KW-0560">Oxidoreductase</keyword>
<dbReference type="OMA" id="VNRYQFG"/>
<dbReference type="eggNOG" id="ENOG502QQWK">
    <property type="taxonomic scope" value="Eukaryota"/>
</dbReference>
<dbReference type="RefSeq" id="XP_001269998.1">
    <property type="nucleotide sequence ID" value="XM_001269997.1"/>
</dbReference>
<dbReference type="AlphaFoldDB" id="A1CSF1"/>
<evidence type="ECO:0000313" key="5">
    <source>
        <dbReference type="EMBL" id="EAW08572.1"/>
    </source>
</evidence>
<dbReference type="Pfam" id="PF01565">
    <property type="entry name" value="FAD_binding_4"/>
    <property type="match status" value="1"/>
</dbReference>
<comment type="similarity">
    <text evidence="1">Belongs to the oxygen-dependent FAD-linked oxidoreductase family.</text>
</comment>
<dbReference type="InterPro" id="IPR012951">
    <property type="entry name" value="BBE"/>
</dbReference>
<dbReference type="KEGG" id="act:ACLA_033080"/>
<proteinExistence type="inferred from homology"/>
<feature type="signal peptide" evidence="3">
    <location>
        <begin position="1"/>
        <end position="20"/>
    </location>
</feature>
<dbReference type="InterPro" id="IPR050432">
    <property type="entry name" value="FAD-linked_Oxidoreductases_BP"/>
</dbReference>
<dbReference type="GO" id="GO:0071949">
    <property type="term" value="F:FAD binding"/>
    <property type="evidence" value="ECO:0007669"/>
    <property type="project" value="InterPro"/>
</dbReference>
<dbReference type="PANTHER" id="PTHR13878:SF91">
    <property type="entry name" value="FAD BINDING DOMAIN PROTEIN (AFU_ORTHOLOGUE AFUA_6G12070)-RELATED"/>
    <property type="match status" value="1"/>
</dbReference>
<dbReference type="PANTHER" id="PTHR13878">
    <property type="entry name" value="GULONOLACTONE OXIDASE"/>
    <property type="match status" value="1"/>
</dbReference>
<evidence type="ECO:0000259" key="4">
    <source>
        <dbReference type="PROSITE" id="PS51387"/>
    </source>
</evidence>
<dbReference type="VEuPathDB" id="FungiDB:ACLA_033080"/>
<organism evidence="5 6">
    <name type="scientific">Aspergillus clavatus (strain ATCC 1007 / CBS 513.65 / DSM 816 / NCTC 3887 / NRRL 1 / QM 1276 / 107)</name>
    <dbReference type="NCBI Taxonomy" id="344612"/>
    <lineage>
        <taxon>Eukaryota</taxon>
        <taxon>Fungi</taxon>
        <taxon>Dikarya</taxon>
        <taxon>Ascomycota</taxon>
        <taxon>Pezizomycotina</taxon>
        <taxon>Eurotiomycetes</taxon>
        <taxon>Eurotiomycetidae</taxon>
        <taxon>Eurotiales</taxon>
        <taxon>Aspergillaceae</taxon>
        <taxon>Aspergillus</taxon>
        <taxon>Aspergillus subgen. Fumigati</taxon>
    </lineage>
</organism>
<dbReference type="GO" id="GO:0016491">
    <property type="term" value="F:oxidoreductase activity"/>
    <property type="evidence" value="ECO:0007669"/>
    <property type="project" value="UniProtKB-KW"/>
</dbReference>
<dbReference type="InterPro" id="IPR016169">
    <property type="entry name" value="FAD-bd_PCMH_sub2"/>
</dbReference>
<dbReference type="Proteomes" id="UP000006701">
    <property type="component" value="Unassembled WGS sequence"/>
</dbReference>
<evidence type="ECO:0000313" key="6">
    <source>
        <dbReference type="Proteomes" id="UP000006701"/>
    </source>
</evidence>
<dbReference type="InterPro" id="IPR006094">
    <property type="entry name" value="Oxid_FAD_bind_N"/>
</dbReference>
<evidence type="ECO:0000256" key="3">
    <source>
        <dbReference type="SAM" id="SignalP"/>
    </source>
</evidence>
<name>A1CSF1_ASPCL</name>
<feature type="domain" description="FAD-binding PCMH-type" evidence="4">
    <location>
        <begin position="114"/>
        <end position="292"/>
    </location>
</feature>
<evidence type="ECO:0000256" key="1">
    <source>
        <dbReference type="ARBA" id="ARBA00005466"/>
    </source>
</evidence>
<dbReference type="GeneID" id="4702119"/>
<sequence>MKISWTLATAVAALSSTAAAWGTPRCRCLPGDSCWPSQSSWDALNSTVGGRLIATVPLGSPCHDPTYDADACKALQADWNLPETHLSSSSSIMQTYFANQSCDPFTSKSTPCTMGNYVDYAVKVSSSDDVIAAVNFARDNNIRFVIRNTGHDYFGRSTGAGALSVWMHHLNDVTYVDWKDSRYQGPSFKVSAGAMGFQVLNAAHARNLVVVGGECPTVGLAGGYIQGGGHSALSTSFGLGADQALQYEVVTASGKLVTASRSVNPELFWALSGGGAGNYGVVMSVTVKAYPDKIVGGGSLQFVASSTTPDKFFEAVAQFHALLPAMIDHGATVIYQMTSTFFAIVPVTAFGKTSDDVKNLLAPFVQALDGLGIPYQAAYTQSTSYYEHYEKYMGPLPYGHLGVGEFQYGGRLIPRNVLTNNAAGFAKVLRSITEQGVIAVGVGMDVSNPGDVSNAVFPALRKAAITMQIGTLWNSSAPWSQMLADQQRMTNEFVPQLEAVTPGSGTYQNEADFNQPHWRETFFGRNFFPLLSVKAKWDPTFLFYALKAVGSDFWTVDKSGRMCQTWSL</sequence>
<dbReference type="PROSITE" id="PS51387">
    <property type="entry name" value="FAD_PCMH"/>
    <property type="match status" value="1"/>
</dbReference>
<accession>A1CSF1</accession>
<protein>
    <submittedName>
        <fullName evidence="5">FAD binding domain protein</fullName>
    </submittedName>
</protein>
<evidence type="ECO:0000256" key="2">
    <source>
        <dbReference type="ARBA" id="ARBA00023002"/>
    </source>
</evidence>
<reference evidence="5 6" key="1">
    <citation type="journal article" date="2008" name="PLoS Genet.">
        <title>Genomic islands in the pathogenic filamentous fungus Aspergillus fumigatus.</title>
        <authorList>
            <person name="Fedorova N.D."/>
            <person name="Khaldi N."/>
            <person name="Joardar V.S."/>
            <person name="Maiti R."/>
            <person name="Amedeo P."/>
            <person name="Anderson M.J."/>
            <person name="Crabtree J."/>
            <person name="Silva J.C."/>
            <person name="Badger J.H."/>
            <person name="Albarraq A."/>
            <person name="Angiuoli S."/>
            <person name="Bussey H."/>
            <person name="Bowyer P."/>
            <person name="Cotty P.J."/>
            <person name="Dyer P.S."/>
            <person name="Egan A."/>
            <person name="Galens K."/>
            <person name="Fraser-Liggett C.M."/>
            <person name="Haas B.J."/>
            <person name="Inman J.M."/>
            <person name="Kent R."/>
            <person name="Lemieux S."/>
            <person name="Malavazi I."/>
            <person name="Orvis J."/>
            <person name="Roemer T."/>
            <person name="Ronning C.M."/>
            <person name="Sundaram J.P."/>
            <person name="Sutton G."/>
            <person name="Turner G."/>
            <person name="Venter J.C."/>
            <person name="White O.R."/>
            <person name="Whitty B.R."/>
            <person name="Youngman P."/>
            <person name="Wolfe K.H."/>
            <person name="Goldman G.H."/>
            <person name="Wortman J.R."/>
            <person name="Jiang B."/>
            <person name="Denning D.W."/>
            <person name="Nierman W.C."/>
        </authorList>
    </citation>
    <scope>NUCLEOTIDE SEQUENCE [LARGE SCALE GENOMIC DNA]</scope>
    <source>
        <strain evidence="6">ATCC 1007 / CBS 513.65 / DSM 816 / NCTC 3887 / NRRL 1</strain>
    </source>
</reference>
<dbReference type="InterPro" id="IPR036318">
    <property type="entry name" value="FAD-bd_PCMH-like_sf"/>
</dbReference>
<dbReference type="Gene3D" id="3.30.465.10">
    <property type="match status" value="2"/>
</dbReference>
<dbReference type="InterPro" id="IPR016166">
    <property type="entry name" value="FAD-bd_PCMH"/>
</dbReference>
<dbReference type="HOGENOM" id="CLU_018354_4_2_1"/>
<dbReference type="Pfam" id="PF08031">
    <property type="entry name" value="BBE"/>
    <property type="match status" value="1"/>
</dbReference>
<gene>
    <name evidence="5" type="ORF">ACLA_033080</name>
</gene>
<dbReference type="OrthoDB" id="9983560at2759"/>